<evidence type="ECO:0000313" key="2">
    <source>
        <dbReference type="Proteomes" id="UP001059597"/>
    </source>
</evidence>
<evidence type="ECO:0000313" key="1">
    <source>
        <dbReference type="EMBL" id="BDM73640.1"/>
    </source>
</evidence>
<keyword evidence="2" id="KW-1185">Reference proteome</keyword>
<dbReference type="RefSeq" id="WP_261956842.1">
    <property type="nucleotide sequence ID" value="NZ_AP026073.1"/>
</dbReference>
<name>A0ABM8A4U3_STRNI</name>
<reference evidence="1" key="1">
    <citation type="submission" date="2022-06" db="EMBL/GenBank/DDBJ databases">
        <title>Complete genome sequence of Streptomyces nigrescens HEK616.</title>
        <authorList>
            <person name="Asamizu S."/>
            <person name="Onaka H."/>
        </authorList>
    </citation>
    <scope>NUCLEOTIDE SEQUENCE</scope>
    <source>
        <strain evidence="1">HEK616</strain>
    </source>
</reference>
<protein>
    <recommendedName>
        <fullName evidence="3">Resolvase/invertase-type recombinase catalytic domain-containing protein</fullName>
    </recommendedName>
</protein>
<dbReference type="Proteomes" id="UP001059597">
    <property type="component" value="Chromosome"/>
</dbReference>
<accession>A0ABM8A4U3</accession>
<sequence>MSRAPLAFVYDRCASRRMRARTELDMRLTGCHAHADRMGWVLAGHWIDLGDHAMGTHRPQLGTLLDTMRAEAGRREVLCLIHTWGRLASDDTHRQVLQRRIVEAGGWTATTFGETDRRSVRAALVGRQA</sequence>
<organism evidence="1 2">
    <name type="scientific">Streptomyces nigrescens</name>
    <dbReference type="NCBI Taxonomy" id="1920"/>
    <lineage>
        <taxon>Bacteria</taxon>
        <taxon>Bacillati</taxon>
        <taxon>Actinomycetota</taxon>
        <taxon>Actinomycetes</taxon>
        <taxon>Kitasatosporales</taxon>
        <taxon>Streptomycetaceae</taxon>
        <taxon>Streptomyces</taxon>
    </lineage>
</organism>
<dbReference type="EMBL" id="AP026073">
    <property type="protein sequence ID" value="BDM73640.1"/>
    <property type="molecule type" value="Genomic_DNA"/>
</dbReference>
<proteinExistence type="predicted"/>
<gene>
    <name evidence="1" type="ORF">HEK616_71270</name>
</gene>
<evidence type="ECO:0008006" key="3">
    <source>
        <dbReference type="Google" id="ProtNLM"/>
    </source>
</evidence>